<comment type="caution">
    <text evidence="1">The sequence shown here is derived from an EMBL/GenBank/DDBJ whole genome shotgun (WGS) entry which is preliminary data.</text>
</comment>
<name>A0ABR3JBS6_9AGAR</name>
<dbReference type="InterPro" id="IPR012597">
    <property type="entry name" value="Pheromone"/>
</dbReference>
<gene>
    <name evidence="1" type="ORF">HGRIS_007133</name>
</gene>
<proteinExistence type="predicted"/>
<dbReference type="Pfam" id="PF08015">
    <property type="entry name" value="Pheromone"/>
    <property type="match status" value="1"/>
</dbReference>
<reference evidence="2" key="1">
    <citation type="submission" date="2024-06" db="EMBL/GenBank/DDBJ databases">
        <title>Multi-omics analyses provide insights into the biosynthesis of the anticancer antibiotic pleurotin in Hohenbuehelia grisea.</title>
        <authorList>
            <person name="Weaver J.A."/>
            <person name="Alberti F."/>
        </authorList>
    </citation>
    <scope>NUCLEOTIDE SEQUENCE [LARGE SCALE GENOMIC DNA]</scope>
    <source>
        <strain evidence="2">T-177</strain>
    </source>
</reference>
<keyword evidence="2" id="KW-1185">Reference proteome</keyword>
<evidence type="ECO:0000313" key="2">
    <source>
        <dbReference type="Proteomes" id="UP001556367"/>
    </source>
</evidence>
<dbReference type="Proteomes" id="UP001556367">
    <property type="component" value="Unassembled WGS sequence"/>
</dbReference>
<organism evidence="1 2">
    <name type="scientific">Hohenbuehelia grisea</name>
    <dbReference type="NCBI Taxonomy" id="104357"/>
    <lineage>
        <taxon>Eukaryota</taxon>
        <taxon>Fungi</taxon>
        <taxon>Dikarya</taxon>
        <taxon>Basidiomycota</taxon>
        <taxon>Agaricomycotina</taxon>
        <taxon>Agaricomycetes</taxon>
        <taxon>Agaricomycetidae</taxon>
        <taxon>Agaricales</taxon>
        <taxon>Pleurotineae</taxon>
        <taxon>Pleurotaceae</taxon>
        <taxon>Hohenbuehelia</taxon>
    </lineage>
</organism>
<protein>
    <submittedName>
        <fullName evidence="1">Uncharacterized protein</fullName>
    </submittedName>
</protein>
<dbReference type="EMBL" id="JASNQZ010000010">
    <property type="protein sequence ID" value="KAL0952918.1"/>
    <property type="molecule type" value="Genomic_DNA"/>
</dbReference>
<accession>A0ABR3JBS6</accession>
<evidence type="ECO:0000313" key="1">
    <source>
        <dbReference type="EMBL" id="KAL0952918.1"/>
    </source>
</evidence>
<sequence length="117" mass="13026">MRLPNLSDELFKLQVSLSRFTHSVKSSHPCTAGLSYIFDQRSFIARDEFRTTIAKSLQPRLFPMDTFDSVSLMIESSSSFEAAPMPMRLESTFDGAGAPVPVDADRHQDFGGYCVIA</sequence>